<reference evidence="3" key="1">
    <citation type="journal article" date="2014" name="Int. J. Syst. Evol. Microbiol.">
        <title>Complete genome sequence of Corynebacterium casei LMG S-19264T (=DSM 44701T), isolated from a smear-ripened cheese.</title>
        <authorList>
            <consortium name="US DOE Joint Genome Institute (JGI-PGF)"/>
            <person name="Walter F."/>
            <person name="Albersmeier A."/>
            <person name="Kalinowski J."/>
            <person name="Ruckert C."/>
        </authorList>
    </citation>
    <scope>NUCLEOTIDE SEQUENCE</scope>
    <source>
        <strain evidence="3">VKM Ac-1958</strain>
    </source>
</reference>
<feature type="region of interest" description="Disordered" evidence="1">
    <location>
        <begin position="194"/>
        <end position="374"/>
    </location>
</feature>
<evidence type="ECO:0000313" key="3">
    <source>
        <dbReference type="EMBL" id="GLK02493.1"/>
    </source>
</evidence>
<proteinExistence type="predicted"/>
<dbReference type="GO" id="GO:0003677">
    <property type="term" value="F:DNA binding"/>
    <property type="evidence" value="ECO:0007669"/>
    <property type="project" value="UniProtKB-KW"/>
</dbReference>
<evidence type="ECO:0000313" key="4">
    <source>
        <dbReference type="Proteomes" id="UP001142325"/>
    </source>
</evidence>
<dbReference type="RefSeq" id="WP_204937354.1">
    <property type="nucleotide sequence ID" value="NZ_BAAAUM010000002.1"/>
</dbReference>
<evidence type="ECO:0000256" key="1">
    <source>
        <dbReference type="SAM" id="MobiDB-lite"/>
    </source>
</evidence>
<dbReference type="AlphaFoldDB" id="A0A9W6HTX0"/>
<feature type="compositionally biased region" description="Low complexity" evidence="1">
    <location>
        <begin position="238"/>
        <end position="263"/>
    </location>
</feature>
<protein>
    <submittedName>
        <fullName evidence="3">DNA-binding protein</fullName>
    </submittedName>
</protein>
<evidence type="ECO:0000259" key="2">
    <source>
        <dbReference type="Pfam" id="PF11268"/>
    </source>
</evidence>
<dbReference type="InterPro" id="IPR047682">
    <property type="entry name" value="SepH-like"/>
</dbReference>
<feature type="domain" description="DUF3071" evidence="2">
    <location>
        <begin position="1"/>
        <end position="164"/>
    </location>
</feature>
<accession>A0A9W6HTX0</accession>
<feature type="compositionally biased region" description="Basic and acidic residues" evidence="1">
    <location>
        <begin position="196"/>
        <end position="213"/>
    </location>
</feature>
<feature type="compositionally biased region" description="Basic and acidic residues" evidence="1">
    <location>
        <begin position="322"/>
        <end position="334"/>
    </location>
</feature>
<keyword evidence="3" id="KW-0238">DNA-binding</keyword>
<gene>
    <name evidence="3" type="ORF">GCM10017596_22080</name>
</gene>
<keyword evidence="4" id="KW-1185">Reference proteome</keyword>
<reference evidence="3" key="2">
    <citation type="submission" date="2023-01" db="EMBL/GenBank/DDBJ databases">
        <authorList>
            <person name="Sun Q."/>
            <person name="Evtushenko L."/>
        </authorList>
    </citation>
    <scope>NUCLEOTIDE SEQUENCE</scope>
    <source>
        <strain evidence="3">VKM Ac-1958</strain>
    </source>
</reference>
<dbReference type="NCBIfam" id="NF040712">
    <property type="entry name" value="SepH"/>
    <property type="match status" value="1"/>
</dbReference>
<feature type="compositionally biased region" description="Low complexity" evidence="1">
    <location>
        <begin position="336"/>
        <end position="349"/>
    </location>
</feature>
<sequence length="374" mass="40353">MEHVTIVGTEDNLLVLATESGARFALPIDDVLRAEIRRASAPRTPAAPALAASPREIQTHIRAGLSAAEVSELLGVRLEDVTRFEGPVLAEREHIVDQALAVPVLIGSEVEPDAQPTFGVAIRAKLADLVATGERWASWKEQSGWIIKLEFTANDVDHDARWSFDPRRSALAPLNQDATQLSRQGALPEGLIPRLRALDKDRPASPYKDDTRFDSGAFGPRLVAAPPAEPEVEERPAPRSAPSVQEAATNRAPAASATNAETADLLEALRRRRGQREAAPTIKETPVPSEGNSPIALFDGFGSAPSENDPEALEEVEAPAEPAHRPVRPFEHKKPAPATASAPAPSESEGSARRKRRTEMPSWDEIVFGARTDD</sequence>
<name>A0A9W6HTX0_9MICO</name>
<feature type="compositionally biased region" description="Acidic residues" evidence="1">
    <location>
        <begin position="308"/>
        <end position="318"/>
    </location>
</feature>
<dbReference type="InterPro" id="IPR021421">
    <property type="entry name" value="DUF3071"/>
</dbReference>
<comment type="caution">
    <text evidence="3">The sequence shown here is derived from an EMBL/GenBank/DDBJ whole genome shotgun (WGS) entry which is preliminary data.</text>
</comment>
<dbReference type="EMBL" id="BSET01000002">
    <property type="protein sequence ID" value="GLK02493.1"/>
    <property type="molecule type" value="Genomic_DNA"/>
</dbReference>
<dbReference type="Proteomes" id="UP001142325">
    <property type="component" value="Unassembled WGS sequence"/>
</dbReference>
<dbReference type="Pfam" id="PF11268">
    <property type="entry name" value="DUF3071"/>
    <property type="match status" value="1"/>
</dbReference>
<organism evidence="3 4">
    <name type="scientific">Microbacterium keratanolyticum</name>
    <dbReference type="NCBI Taxonomy" id="67574"/>
    <lineage>
        <taxon>Bacteria</taxon>
        <taxon>Bacillati</taxon>
        <taxon>Actinomycetota</taxon>
        <taxon>Actinomycetes</taxon>
        <taxon>Micrococcales</taxon>
        <taxon>Microbacteriaceae</taxon>
        <taxon>Microbacterium</taxon>
    </lineage>
</organism>